<feature type="region of interest" description="Disordered" evidence="5">
    <location>
        <begin position="280"/>
        <end position="304"/>
    </location>
</feature>
<keyword evidence="2 4" id="KW-0728">SH3 domain</keyword>
<feature type="compositionally biased region" description="Basic and acidic residues" evidence="5">
    <location>
        <begin position="371"/>
        <end position="385"/>
    </location>
</feature>
<dbReference type="Pfam" id="PF07653">
    <property type="entry name" value="SH3_2"/>
    <property type="match status" value="1"/>
</dbReference>
<evidence type="ECO:0000256" key="4">
    <source>
        <dbReference type="PROSITE-ProRule" id="PRU00192"/>
    </source>
</evidence>
<feature type="region of interest" description="Disordered" evidence="5">
    <location>
        <begin position="1181"/>
        <end position="1241"/>
    </location>
</feature>
<dbReference type="SUPFAM" id="SSF49265">
    <property type="entry name" value="Fibronectin type III"/>
    <property type="match status" value="2"/>
</dbReference>
<dbReference type="InterPro" id="IPR003961">
    <property type="entry name" value="FN3_dom"/>
</dbReference>
<keyword evidence="9" id="KW-1185">Reference proteome</keyword>
<evidence type="ECO:0000313" key="8">
    <source>
        <dbReference type="EMBL" id="PAA92751.1"/>
    </source>
</evidence>
<feature type="compositionally biased region" description="Low complexity" evidence="5">
    <location>
        <begin position="428"/>
        <end position="442"/>
    </location>
</feature>
<evidence type="ECO:0000256" key="1">
    <source>
        <dbReference type="ARBA" id="ARBA00010749"/>
    </source>
</evidence>
<dbReference type="PANTHER" id="PTHR14234">
    <property type="entry name" value="RIM BINDING PROTEIN-RELATED"/>
    <property type="match status" value="1"/>
</dbReference>
<feature type="compositionally biased region" description="Basic and acidic residues" evidence="5">
    <location>
        <begin position="925"/>
        <end position="941"/>
    </location>
</feature>
<dbReference type="PROSITE" id="PS50002">
    <property type="entry name" value="SH3"/>
    <property type="match status" value="2"/>
</dbReference>
<evidence type="ECO:0000259" key="7">
    <source>
        <dbReference type="PROSITE" id="PS50853"/>
    </source>
</evidence>
<dbReference type="STRING" id="282301.A0A267H362"/>
<accession>A0A267H362</accession>
<dbReference type="SMART" id="SM00060">
    <property type="entry name" value="FN3"/>
    <property type="match status" value="2"/>
</dbReference>
<feature type="compositionally biased region" description="Low complexity" evidence="5">
    <location>
        <begin position="991"/>
        <end position="1000"/>
    </location>
</feature>
<dbReference type="FunFam" id="2.30.30.40:FF:000023">
    <property type="entry name" value="RIMS-binding protein 2 isoform F"/>
    <property type="match status" value="1"/>
</dbReference>
<evidence type="ECO:0000256" key="5">
    <source>
        <dbReference type="SAM" id="MobiDB-lite"/>
    </source>
</evidence>
<feature type="region of interest" description="Disordered" evidence="5">
    <location>
        <begin position="1"/>
        <end position="63"/>
    </location>
</feature>
<dbReference type="Gene3D" id="2.60.40.10">
    <property type="entry name" value="Immunoglobulins"/>
    <property type="match status" value="2"/>
</dbReference>
<dbReference type="InterPro" id="IPR057884">
    <property type="entry name" value="FN3_RIM-BP1/2/3"/>
</dbReference>
<feature type="domain" description="SH3" evidence="6">
    <location>
        <begin position="1108"/>
        <end position="1176"/>
    </location>
</feature>
<feature type="compositionally biased region" description="Polar residues" evidence="5">
    <location>
        <begin position="1216"/>
        <end position="1229"/>
    </location>
</feature>
<protein>
    <recommendedName>
        <fullName evidence="10">RIMS-binding protein 2</fullName>
    </recommendedName>
</protein>
<feature type="domain" description="Fibronectin type-III" evidence="7">
    <location>
        <begin position="604"/>
        <end position="700"/>
    </location>
</feature>
<dbReference type="OrthoDB" id="4158657at2759"/>
<dbReference type="InterPro" id="IPR036116">
    <property type="entry name" value="FN3_sf"/>
</dbReference>
<dbReference type="Proteomes" id="UP000215902">
    <property type="component" value="Unassembled WGS sequence"/>
</dbReference>
<dbReference type="Gene3D" id="2.30.30.40">
    <property type="entry name" value="SH3 Domains"/>
    <property type="match status" value="2"/>
</dbReference>
<dbReference type="PANTHER" id="PTHR14234:SF19">
    <property type="entry name" value="RIM-BINDING PROTEIN, ISOFORM F"/>
    <property type="match status" value="1"/>
</dbReference>
<evidence type="ECO:0000259" key="6">
    <source>
        <dbReference type="PROSITE" id="PS50002"/>
    </source>
</evidence>
<dbReference type="SMART" id="SM00326">
    <property type="entry name" value="SH3"/>
    <property type="match status" value="3"/>
</dbReference>
<dbReference type="EMBL" id="NIVC01000040">
    <property type="protein sequence ID" value="PAA92751.1"/>
    <property type="molecule type" value="Genomic_DNA"/>
</dbReference>
<feature type="region of interest" description="Disordered" evidence="5">
    <location>
        <begin position="419"/>
        <end position="442"/>
    </location>
</feature>
<dbReference type="InterPro" id="IPR036028">
    <property type="entry name" value="SH3-like_dom_sf"/>
</dbReference>
<comment type="similarity">
    <text evidence="1">Belongs to the RIMBP family.</text>
</comment>
<feature type="compositionally biased region" description="Basic residues" evidence="5">
    <location>
        <begin position="1090"/>
        <end position="1105"/>
    </location>
</feature>
<proteinExistence type="inferred from homology"/>
<comment type="caution">
    <text evidence="8">The sequence shown here is derived from an EMBL/GenBank/DDBJ whole genome shotgun (WGS) entry which is preliminary data.</text>
</comment>
<feature type="compositionally biased region" description="Basic residues" evidence="5">
    <location>
        <begin position="1018"/>
        <end position="1031"/>
    </location>
</feature>
<feature type="compositionally biased region" description="Basic residues" evidence="5">
    <location>
        <begin position="1232"/>
        <end position="1241"/>
    </location>
</feature>
<organism evidence="8 9">
    <name type="scientific">Macrostomum lignano</name>
    <dbReference type="NCBI Taxonomy" id="282301"/>
    <lineage>
        <taxon>Eukaryota</taxon>
        <taxon>Metazoa</taxon>
        <taxon>Spiralia</taxon>
        <taxon>Lophotrochozoa</taxon>
        <taxon>Platyhelminthes</taxon>
        <taxon>Rhabditophora</taxon>
        <taxon>Macrostomorpha</taxon>
        <taxon>Macrostomida</taxon>
        <taxon>Macrostomidae</taxon>
        <taxon>Macrostomum</taxon>
    </lineage>
</organism>
<feature type="compositionally biased region" description="Polar residues" evidence="5">
    <location>
        <begin position="27"/>
        <end position="45"/>
    </location>
</feature>
<reference evidence="8 9" key="1">
    <citation type="submission" date="2017-06" db="EMBL/GenBank/DDBJ databases">
        <title>A platform for efficient transgenesis in Macrostomum lignano, a flatworm model organism for stem cell research.</title>
        <authorList>
            <person name="Berezikov E."/>
        </authorList>
    </citation>
    <scope>NUCLEOTIDE SEQUENCE [LARGE SCALE GENOMIC DNA]</scope>
    <source>
        <strain evidence="8">DV1</strain>
        <tissue evidence="8">Whole organism</tissue>
    </source>
</reference>
<evidence type="ECO:0000313" key="9">
    <source>
        <dbReference type="Proteomes" id="UP000215902"/>
    </source>
</evidence>
<name>A0A267H362_9PLAT</name>
<evidence type="ECO:0000256" key="2">
    <source>
        <dbReference type="ARBA" id="ARBA00022443"/>
    </source>
</evidence>
<dbReference type="GO" id="GO:0045202">
    <property type="term" value="C:synapse"/>
    <property type="evidence" value="ECO:0007669"/>
    <property type="project" value="GOC"/>
</dbReference>
<sequence>MSTHRLDKYSRMGVLNPSDNPVYYPHSGTNTNHYQQRQSNDSGNGSEVPLQLPYLHPPDSFQETDSLNEFSHRQNDYYNGKLVRLENSLRYLRAENVRLASRHRGPVPESHYQYEQQPDSSINQLEQLKRRNAHLLDSAAERLKSRVRQRPDEDNKLMLGELRRDYEKRRTRDLAENGRQLEEKERELERLRRHYEGLQYMTRSNSGEKDAMERMLQTVQRERLTLQHQLSWNQEFFSDASTEDRLKRLTTDIQRVESARRELDEEIRRLRESAVRVKSLKQPAESAAAAAEEEKEEEEQAAEARQQKQLRLAFKGAGREADRLQFHMAELELIMKHMKDSLERKFQLDQEGTRVKRLIDRRSRNFLGSKAADKPATRGKDSDLEGLRSQLRDLEKRSELQSLRHEELLLELEATKKRQRRDELRQLSGASATSATAADTSASASASAMTSFSANRLSGLQQDDSESEYQIPWTDSETADEPVVDDGDFFALRQAPVGGSESEGWQPSRQSPADAAPPDGYMFGELVDGKSGYIPSNFVQQFASDSPETARIAANASADSNPLAPGEWRVIVASNFAVQHESILLRSIAGSANSGKDGPPPVPPPRELRVERQMASSVLLSWRQPAHDPASAAAGDTPTSYEVLLDGRVRCRLNSVEKTRTLLESVPANERHRVSVRSVTASNRKSDEAACTVSVGGGPDSRNWLAPTSLQISHLTGKSAVLAFLPAASALPHSVQLNGAETHRCEAGGRCRIRFDGLKPDTLYRAEVRALPSSGRDLAGLSAGGGATPPILTAAVEFRTGLRLGRPEPPANVQVESGPQNETLLVTWTPLAGAESKGTRLGGYAIYADASQLVATCRQVDADHCVVAMATLPKNARAVTCRTVATDQDGRVVESEDSSPACELDDVILPASSSLSQQEQVPLPHDSDSDQQSEDRSETRTPRSRPKPTRISNSNLNQHSNQSSRRASASPSRRYQTSPSILGTSTPRRSQQVQQQQQHVLEQRQKQIPTQQPTAGRAPHRVQRYRAHHRRQQADDASTDEDGAYGQSDALLVDSSANDKDNNQSDQDIDQGKEESFKEDIVEEASTPSRWHRRHRRHRHRHRSSRQQPNRIFVALYDYDPASMSPNPDGVQRELAFLEGQLLTVFGSRDADGFYNGECAGKIGLIPGNMVADVSEYELTQSKMKQSSAGHDAGSDLPGNQQLSKHHDSRKKQQKWKSATTSPLPQQIGRSSRQRQRSSSRHRLMVALHDFEPDQALNCGFGFTAAVAFRSGDLITPLGQTGEDGFLLARVERSRLEGFVPRELLRVLSPDE</sequence>
<dbReference type="InterPro" id="IPR013783">
    <property type="entry name" value="Ig-like_fold"/>
</dbReference>
<dbReference type="GO" id="GO:0007274">
    <property type="term" value="P:neuromuscular synaptic transmission"/>
    <property type="evidence" value="ECO:0007669"/>
    <property type="project" value="TreeGrafter"/>
</dbReference>
<feature type="compositionally biased region" description="Acidic residues" evidence="5">
    <location>
        <begin position="291"/>
        <end position="301"/>
    </location>
</feature>
<dbReference type="CDD" id="cd00063">
    <property type="entry name" value="FN3"/>
    <property type="match status" value="1"/>
</dbReference>
<feature type="compositionally biased region" description="Basic and acidic residues" evidence="5">
    <location>
        <begin position="1070"/>
        <end position="1080"/>
    </location>
</feature>
<feature type="region of interest" description="Disordered" evidence="5">
    <location>
        <begin position="497"/>
        <end position="517"/>
    </location>
</feature>
<dbReference type="SUPFAM" id="SSF50044">
    <property type="entry name" value="SH3-domain"/>
    <property type="match status" value="2"/>
</dbReference>
<feature type="region of interest" description="Disordered" evidence="5">
    <location>
        <begin position="914"/>
        <end position="1109"/>
    </location>
</feature>
<dbReference type="Pfam" id="PF25523">
    <property type="entry name" value="Ig_RIMBP2"/>
    <property type="match status" value="2"/>
</dbReference>
<dbReference type="InterPro" id="IPR001452">
    <property type="entry name" value="SH3_domain"/>
</dbReference>
<evidence type="ECO:0000256" key="3">
    <source>
        <dbReference type="ARBA" id="ARBA00022737"/>
    </source>
</evidence>
<evidence type="ECO:0008006" key="10">
    <source>
        <dbReference type="Google" id="ProtNLM"/>
    </source>
</evidence>
<gene>
    <name evidence="8" type="ORF">BOX15_Mlig005862g1</name>
</gene>
<feature type="domain" description="SH3" evidence="6">
    <location>
        <begin position="1240"/>
        <end position="1310"/>
    </location>
</feature>
<dbReference type="InterPro" id="IPR040325">
    <property type="entry name" value="RIMBP1/2/3"/>
</dbReference>
<keyword evidence="3" id="KW-0677">Repeat</keyword>
<feature type="region of interest" description="Disordered" evidence="5">
    <location>
        <begin position="366"/>
        <end position="385"/>
    </location>
</feature>
<dbReference type="PROSITE" id="PS50853">
    <property type="entry name" value="FN3"/>
    <property type="match status" value="1"/>
</dbReference>
<feature type="compositionally biased region" description="Basic and acidic residues" evidence="5">
    <location>
        <begin position="1"/>
        <end position="10"/>
    </location>
</feature>
<feature type="compositionally biased region" description="Low complexity" evidence="5">
    <location>
        <begin position="949"/>
        <end position="974"/>
    </location>
</feature>
<feature type="compositionally biased region" description="Polar residues" evidence="5">
    <location>
        <begin position="975"/>
        <end position="990"/>
    </location>
</feature>